<dbReference type="AlphaFoldDB" id="A0AAU8YZG6"/>
<organism evidence="1 2">
    <name type="scientific">Clostridium botulinum</name>
    <dbReference type="NCBI Taxonomy" id="1491"/>
    <lineage>
        <taxon>Bacteria</taxon>
        <taxon>Bacillati</taxon>
        <taxon>Bacillota</taxon>
        <taxon>Clostridia</taxon>
        <taxon>Eubacteriales</taxon>
        <taxon>Clostridiaceae</taxon>
        <taxon>Clostridium</taxon>
    </lineage>
</organism>
<proteinExistence type="predicted"/>
<dbReference type="NCBIfam" id="NF040898">
    <property type="entry name" value="CC_mini_metal"/>
    <property type="match status" value="1"/>
</dbReference>
<evidence type="ECO:0000313" key="1">
    <source>
        <dbReference type="EMBL" id="AVP64649.1"/>
    </source>
</evidence>
<protein>
    <submittedName>
        <fullName evidence="1">Uncharacterized protein</fullName>
    </submittedName>
</protein>
<name>A0AAU8YZG6_CLOBO</name>
<reference evidence="1 2" key="1">
    <citation type="submission" date="2018-01" db="EMBL/GenBank/DDBJ databases">
        <title>Genetic Diversity of Clostridium botulinum in seafood.</title>
        <authorList>
            <person name="Athira V."/>
            <person name="Arun Jyothi P.V."/>
            <person name="Lalitha K.V."/>
            <person name="Joseph T.C."/>
        </authorList>
    </citation>
    <scope>NUCLEOTIDE SEQUENCE [LARGE SCALE GENOMIC DNA]</scope>
    <source>
        <strain evidence="1 2">Mfbjulcb5</strain>
    </source>
</reference>
<evidence type="ECO:0000313" key="2">
    <source>
        <dbReference type="Proteomes" id="UP000238070"/>
    </source>
</evidence>
<dbReference type="Proteomes" id="UP000238070">
    <property type="component" value="Chromosome"/>
</dbReference>
<sequence length="44" mass="5227">MFKFLRNFLQKLEQENSKSFGNSKLDCCDLNKSNNSRKTNNKKK</sequence>
<dbReference type="EMBL" id="CP027776">
    <property type="protein sequence ID" value="AVP64649.1"/>
    <property type="molecule type" value="Genomic_DNA"/>
</dbReference>
<gene>
    <name evidence="1" type="ORF">C3B64_10370</name>
</gene>
<accession>A0AAU8YZG6</accession>